<comment type="caution">
    <text evidence="1">The sequence shown here is derived from an EMBL/GenBank/DDBJ whole genome shotgun (WGS) entry which is preliminary data.</text>
</comment>
<keyword evidence="1" id="KW-0449">Lipoprotein</keyword>
<proteinExistence type="predicted"/>
<reference evidence="1" key="1">
    <citation type="submission" date="2013-08" db="EMBL/GenBank/DDBJ databases">
        <authorList>
            <person name="Mendez C."/>
            <person name="Richter M."/>
            <person name="Ferrer M."/>
            <person name="Sanchez J."/>
        </authorList>
    </citation>
    <scope>NUCLEOTIDE SEQUENCE</scope>
</reference>
<feature type="non-terminal residue" evidence="1">
    <location>
        <position position="81"/>
    </location>
</feature>
<dbReference type="EMBL" id="AUZX01010210">
    <property type="protein sequence ID" value="EQD48804.1"/>
    <property type="molecule type" value="Genomic_DNA"/>
</dbReference>
<accession>T1B729</accession>
<organism evidence="1">
    <name type="scientific">mine drainage metagenome</name>
    <dbReference type="NCBI Taxonomy" id="410659"/>
    <lineage>
        <taxon>unclassified sequences</taxon>
        <taxon>metagenomes</taxon>
        <taxon>ecological metagenomes</taxon>
    </lineage>
</organism>
<protein>
    <submittedName>
        <fullName evidence="1">Lipoprotein</fullName>
    </submittedName>
</protein>
<dbReference type="PROSITE" id="PS51257">
    <property type="entry name" value="PROKAR_LIPOPROTEIN"/>
    <property type="match status" value="1"/>
</dbReference>
<gene>
    <name evidence="1" type="ORF">B1A_13916</name>
</gene>
<sequence length="81" mass="8524">MKWHKFLVPTTLLVMLAGCASMNIQAQQPLRPAAGTAWAVLPFANNTETPVANARAAALAAALLQSDGQRVLGTLPISSRL</sequence>
<dbReference type="AlphaFoldDB" id="T1B729"/>
<name>T1B729_9ZZZZ</name>
<evidence type="ECO:0000313" key="1">
    <source>
        <dbReference type="EMBL" id="EQD48804.1"/>
    </source>
</evidence>
<reference evidence="1" key="2">
    <citation type="journal article" date="2014" name="ISME J.">
        <title>Microbial stratification in low pH oxic and suboxic macroscopic growths along an acid mine drainage.</title>
        <authorList>
            <person name="Mendez-Garcia C."/>
            <person name="Mesa V."/>
            <person name="Sprenger R.R."/>
            <person name="Richter M."/>
            <person name="Diez M.S."/>
            <person name="Solano J."/>
            <person name="Bargiela R."/>
            <person name="Golyshina O.V."/>
            <person name="Manteca A."/>
            <person name="Ramos J.L."/>
            <person name="Gallego J.R."/>
            <person name="Llorente I."/>
            <person name="Martins Dos Santos V.A."/>
            <person name="Jensen O.N."/>
            <person name="Pelaez A.I."/>
            <person name="Sanchez J."/>
            <person name="Ferrer M."/>
        </authorList>
    </citation>
    <scope>NUCLEOTIDE SEQUENCE</scope>
</reference>